<dbReference type="Gene3D" id="3.40.50.2000">
    <property type="entry name" value="Glycogen Phosphorylase B"/>
    <property type="match status" value="1"/>
</dbReference>
<dbReference type="PANTHER" id="PTHR45947:SF3">
    <property type="entry name" value="SULFOQUINOVOSYL TRANSFERASE SQD2"/>
    <property type="match status" value="1"/>
</dbReference>
<keyword evidence="2" id="KW-0808">Transferase</keyword>
<comment type="caution">
    <text evidence="2">The sequence shown here is derived from an EMBL/GenBank/DDBJ whole genome shotgun (WGS) entry which is preliminary data.</text>
</comment>
<evidence type="ECO:0000259" key="1">
    <source>
        <dbReference type="Pfam" id="PF00534"/>
    </source>
</evidence>
<organism evidence="2 3">
    <name type="scientific">Dankookia rubra</name>
    <dbReference type="NCBI Taxonomy" id="1442381"/>
    <lineage>
        <taxon>Bacteria</taxon>
        <taxon>Pseudomonadati</taxon>
        <taxon>Pseudomonadota</taxon>
        <taxon>Alphaproteobacteria</taxon>
        <taxon>Acetobacterales</taxon>
        <taxon>Roseomonadaceae</taxon>
        <taxon>Dankookia</taxon>
    </lineage>
</organism>
<dbReference type="PANTHER" id="PTHR45947">
    <property type="entry name" value="SULFOQUINOVOSYL TRANSFERASE SQD2"/>
    <property type="match status" value="1"/>
</dbReference>
<reference evidence="2 3" key="1">
    <citation type="journal article" date="2016" name="J. Microbiol.">
        <title>Dankookia rubra gen. nov., sp. nov., an alphaproteobacterium isolated from sediment of a shallow stream.</title>
        <authorList>
            <person name="Kim W.H."/>
            <person name="Kim D.H."/>
            <person name="Kang K."/>
            <person name="Ahn T.Y."/>
        </authorList>
    </citation>
    <scope>NUCLEOTIDE SEQUENCE [LARGE SCALE GENOMIC DNA]</scope>
    <source>
        <strain evidence="2 3">JCM30602</strain>
    </source>
</reference>
<dbReference type="RefSeq" id="WP_133290341.1">
    <property type="nucleotide sequence ID" value="NZ_SMSJ01000030.1"/>
</dbReference>
<evidence type="ECO:0000313" key="2">
    <source>
        <dbReference type="EMBL" id="TDH60863.1"/>
    </source>
</evidence>
<dbReference type="OrthoDB" id="7532485at2"/>
<dbReference type="Pfam" id="PF00534">
    <property type="entry name" value="Glycos_transf_1"/>
    <property type="match status" value="1"/>
</dbReference>
<evidence type="ECO:0000313" key="3">
    <source>
        <dbReference type="Proteomes" id="UP000295096"/>
    </source>
</evidence>
<proteinExistence type="predicted"/>
<dbReference type="EMBL" id="SMSJ01000030">
    <property type="protein sequence ID" value="TDH60863.1"/>
    <property type="molecule type" value="Genomic_DNA"/>
</dbReference>
<keyword evidence="3" id="KW-1185">Reference proteome</keyword>
<sequence length="344" mass="37658">MRIRFIISHPTSYLFSEVREAVIAERLMQLGHDAAVYRYHKRSELKHELFRNHVPVSYFPSDNPGSSPHRMVSSLLLERLEAEKPDLLVFKGLGYDIVPHVLNRMSLGSPRIGFILGGTAVDPVLERADFVLAESQGQIEAIHEALGRFLPCRTLAKYLDWDLADQIYSARHAGVAPDYDIVNVGSFEPRKNQIALRAFFGRYRIALVGGGEGLEAVAQAAAGKADVHLLGGLPNAEALAVVGRARLMVHASLWEGVPRAIFESLACGTPVVAHNFAIQERYEGTSAVRLVGVDELVPTAEALLANPSLLAEMAQEGRAYAKERNGAQHLIDAADHMLKMAGLT</sequence>
<protein>
    <submittedName>
        <fullName evidence="2">Glycosyltransferase</fullName>
    </submittedName>
</protein>
<dbReference type="Proteomes" id="UP000295096">
    <property type="component" value="Unassembled WGS sequence"/>
</dbReference>
<dbReference type="GO" id="GO:0016757">
    <property type="term" value="F:glycosyltransferase activity"/>
    <property type="evidence" value="ECO:0007669"/>
    <property type="project" value="InterPro"/>
</dbReference>
<dbReference type="InterPro" id="IPR050194">
    <property type="entry name" value="Glycosyltransferase_grp1"/>
</dbReference>
<dbReference type="InterPro" id="IPR001296">
    <property type="entry name" value="Glyco_trans_1"/>
</dbReference>
<dbReference type="AlphaFoldDB" id="A0A4R5QDH9"/>
<gene>
    <name evidence="2" type="ORF">E2C06_19775</name>
</gene>
<dbReference type="SUPFAM" id="SSF53756">
    <property type="entry name" value="UDP-Glycosyltransferase/glycogen phosphorylase"/>
    <property type="match status" value="1"/>
</dbReference>
<accession>A0A4R5QDH9</accession>
<feature type="domain" description="Glycosyl transferase family 1" evidence="1">
    <location>
        <begin position="178"/>
        <end position="284"/>
    </location>
</feature>
<name>A0A4R5QDH9_9PROT</name>